<dbReference type="Proteomes" id="UP000009328">
    <property type="component" value="Unassembled WGS sequence"/>
</dbReference>
<protein>
    <submittedName>
        <fullName evidence="2">Uncharacterized protein</fullName>
    </submittedName>
</protein>
<reference evidence="2 3" key="1">
    <citation type="journal article" date="2012" name="Eukaryot. Cell">
        <title>Draft genome sequence of Wickerhamomyces ciferrii NRRL Y-1031 F-60-10.</title>
        <authorList>
            <person name="Schneider J."/>
            <person name="Andrea H."/>
            <person name="Blom J."/>
            <person name="Jaenicke S."/>
            <person name="Ruckert C."/>
            <person name="Schorsch C."/>
            <person name="Szczepanowski R."/>
            <person name="Farwick M."/>
            <person name="Goesmann A."/>
            <person name="Puhler A."/>
            <person name="Schaffer S."/>
            <person name="Tauch A."/>
            <person name="Kohler T."/>
            <person name="Brinkrolf K."/>
        </authorList>
    </citation>
    <scope>NUCLEOTIDE SEQUENCE [LARGE SCALE GENOMIC DNA]</scope>
    <source>
        <strain evidence="3">ATCC 14091 / BCRC 22168 / CBS 111 / JCM 3599 / NBRC 0793 / NRRL Y-1031 F-60-10</strain>
    </source>
</reference>
<feature type="compositionally biased region" description="Polar residues" evidence="1">
    <location>
        <begin position="1"/>
        <end position="13"/>
    </location>
</feature>
<evidence type="ECO:0000313" key="3">
    <source>
        <dbReference type="Proteomes" id="UP000009328"/>
    </source>
</evidence>
<comment type="caution">
    <text evidence="2">The sequence shown here is derived from an EMBL/GenBank/DDBJ whole genome shotgun (WGS) entry which is preliminary data.</text>
</comment>
<accession>K0KMD5</accession>
<dbReference type="EMBL" id="CAIF01000076">
    <property type="protein sequence ID" value="CCH43357.1"/>
    <property type="molecule type" value="Genomic_DNA"/>
</dbReference>
<name>K0KMD5_WICCF</name>
<dbReference type="InParanoid" id="K0KMD5"/>
<organism evidence="2 3">
    <name type="scientific">Wickerhamomyces ciferrii (strain ATCC 14091 / BCRC 22168 / CBS 111 / JCM 3599 / NBRC 0793 / NRRL Y-1031 F-60-10)</name>
    <name type="common">Yeast</name>
    <name type="synonym">Pichia ciferrii</name>
    <dbReference type="NCBI Taxonomy" id="1206466"/>
    <lineage>
        <taxon>Eukaryota</taxon>
        <taxon>Fungi</taxon>
        <taxon>Dikarya</taxon>
        <taxon>Ascomycota</taxon>
        <taxon>Saccharomycotina</taxon>
        <taxon>Saccharomycetes</taxon>
        <taxon>Phaffomycetales</taxon>
        <taxon>Wickerhamomycetaceae</taxon>
        <taxon>Wickerhamomyces</taxon>
    </lineage>
</organism>
<feature type="region of interest" description="Disordered" evidence="1">
    <location>
        <begin position="1"/>
        <end position="40"/>
    </location>
</feature>
<dbReference type="AlphaFoldDB" id="K0KMD5"/>
<evidence type="ECO:0000313" key="2">
    <source>
        <dbReference type="EMBL" id="CCH43357.1"/>
    </source>
</evidence>
<proteinExistence type="predicted"/>
<evidence type="ECO:0000256" key="1">
    <source>
        <dbReference type="SAM" id="MobiDB-lite"/>
    </source>
</evidence>
<gene>
    <name evidence="2" type="ORF">BN7_2905</name>
</gene>
<keyword evidence="3" id="KW-1185">Reference proteome</keyword>
<sequence>MPPPQSRITSGTSLEGLLRPSVPEDLEYVSPSSLTKNERPSDIKRQQILLNTLENKDYMIIQALYRKDNHMILDNTKDEDPNNTINMKSIGDSFDKNQSIARARHRMLMKIAGRETE</sequence>
<dbReference type="HOGENOM" id="CLU_2086664_0_0_1"/>